<reference evidence="1" key="1">
    <citation type="submission" date="2021-01" db="EMBL/GenBank/DDBJ databases">
        <authorList>
            <consortium name="Genoscope - CEA"/>
            <person name="William W."/>
        </authorList>
    </citation>
    <scope>NUCLEOTIDE SEQUENCE</scope>
</reference>
<accession>A0A8S1RR28</accession>
<proteinExistence type="predicted"/>
<comment type="caution">
    <text evidence="1">The sequence shown here is derived from an EMBL/GenBank/DDBJ whole genome shotgun (WGS) entry which is preliminary data.</text>
</comment>
<dbReference type="AlphaFoldDB" id="A0A8S1RR28"/>
<protein>
    <submittedName>
        <fullName evidence="1">Uncharacterized protein</fullName>
    </submittedName>
</protein>
<evidence type="ECO:0000313" key="2">
    <source>
        <dbReference type="Proteomes" id="UP000692954"/>
    </source>
</evidence>
<name>A0A8S1RR28_9CILI</name>
<dbReference type="Proteomes" id="UP000692954">
    <property type="component" value="Unassembled WGS sequence"/>
</dbReference>
<dbReference type="EMBL" id="CAJJDN010000245">
    <property type="protein sequence ID" value="CAD8129803.1"/>
    <property type="molecule type" value="Genomic_DNA"/>
</dbReference>
<evidence type="ECO:0000313" key="1">
    <source>
        <dbReference type="EMBL" id="CAD8129803.1"/>
    </source>
</evidence>
<keyword evidence="2" id="KW-1185">Reference proteome</keyword>
<sequence>MVKSNEQNFNYTQQIIHHSTPEYTPESGVQVMYYYLQIKKQLIYLKKLEYYHVESNKKIYQDIEHYIGLHLNLKQFKKMEN</sequence>
<organism evidence="1 2">
    <name type="scientific">Paramecium sonneborni</name>
    <dbReference type="NCBI Taxonomy" id="65129"/>
    <lineage>
        <taxon>Eukaryota</taxon>
        <taxon>Sar</taxon>
        <taxon>Alveolata</taxon>
        <taxon>Ciliophora</taxon>
        <taxon>Intramacronucleata</taxon>
        <taxon>Oligohymenophorea</taxon>
        <taxon>Peniculida</taxon>
        <taxon>Parameciidae</taxon>
        <taxon>Paramecium</taxon>
    </lineage>
</organism>
<gene>
    <name evidence="1" type="ORF">PSON_ATCC_30995.1.T2450003</name>
</gene>